<dbReference type="Pfam" id="PF00691">
    <property type="entry name" value="OmpA"/>
    <property type="match status" value="1"/>
</dbReference>
<accession>A0ABP3Y257</accession>
<proteinExistence type="predicted"/>
<keyword evidence="5" id="KW-1185">Reference proteome</keyword>
<comment type="subcellular location">
    <subcellularLocation>
        <location evidence="1">Membrane</location>
    </subcellularLocation>
</comment>
<dbReference type="InterPro" id="IPR006664">
    <property type="entry name" value="OMP_bac"/>
</dbReference>
<dbReference type="RefSeq" id="WP_343787422.1">
    <property type="nucleotide sequence ID" value="NZ_BAAAFH010000011.1"/>
</dbReference>
<dbReference type="PRINTS" id="PR01021">
    <property type="entry name" value="OMPADOMAIN"/>
</dbReference>
<dbReference type="Proteomes" id="UP001501126">
    <property type="component" value="Unassembled WGS sequence"/>
</dbReference>
<organism evidence="4 5">
    <name type="scientific">Wandonia haliotis</name>
    <dbReference type="NCBI Taxonomy" id="574963"/>
    <lineage>
        <taxon>Bacteria</taxon>
        <taxon>Pseudomonadati</taxon>
        <taxon>Bacteroidota</taxon>
        <taxon>Flavobacteriia</taxon>
        <taxon>Flavobacteriales</taxon>
        <taxon>Crocinitomicaceae</taxon>
        <taxon>Wandonia</taxon>
    </lineage>
</organism>
<name>A0ABP3Y257_9FLAO</name>
<gene>
    <name evidence="4" type="ORF">GCM10009118_20900</name>
</gene>
<evidence type="ECO:0000313" key="5">
    <source>
        <dbReference type="Proteomes" id="UP001501126"/>
    </source>
</evidence>
<dbReference type="SUPFAM" id="SSF103088">
    <property type="entry name" value="OmpA-like"/>
    <property type="match status" value="1"/>
</dbReference>
<protein>
    <recommendedName>
        <fullName evidence="3">OmpA-like domain-containing protein</fullName>
    </recommendedName>
</protein>
<reference evidence="5" key="1">
    <citation type="journal article" date="2019" name="Int. J. Syst. Evol. Microbiol.">
        <title>The Global Catalogue of Microorganisms (GCM) 10K type strain sequencing project: providing services to taxonomists for standard genome sequencing and annotation.</title>
        <authorList>
            <consortium name="The Broad Institute Genomics Platform"/>
            <consortium name="The Broad Institute Genome Sequencing Center for Infectious Disease"/>
            <person name="Wu L."/>
            <person name="Ma J."/>
        </authorList>
    </citation>
    <scope>NUCLEOTIDE SEQUENCE [LARGE SCALE GENOMIC DNA]</scope>
    <source>
        <strain evidence="5">JCM 16083</strain>
    </source>
</reference>
<evidence type="ECO:0000256" key="1">
    <source>
        <dbReference type="ARBA" id="ARBA00004370"/>
    </source>
</evidence>
<feature type="domain" description="OmpA-like" evidence="3">
    <location>
        <begin position="335"/>
        <end position="403"/>
    </location>
</feature>
<dbReference type="InterPro" id="IPR036737">
    <property type="entry name" value="OmpA-like_sf"/>
</dbReference>
<comment type="caution">
    <text evidence="4">The sequence shown here is derived from an EMBL/GenBank/DDBJ whole genome shotgun (WGS) entry which is preliminary data.</text>
</comment>
<sequence length="613" mass="68494">MSNLTKFSEGAAILQQVDVSDIFKNLALGIAEAQQKLDDNSVAQVIRLSQQQINGVSLLQLGFAPVFYAFQYADISASINLKMAMKESMEFGFGFDLSIANKKGYKESDRQFISENNHEEFAQEFKSSRTLTFKAKERNTVKVENKSFRLKEDLQALHRVEDLEDSIVSETSVDYLIREVQSESIRENRSEGIDIWLEGGFIRIEEGLAYKKKTLGVLKIRDYNDDDVDLEGDGSNDFTISGSFNDTVDLARTENTGTVYGVRRDGTFFKYDGAAWVEISSTLHFLHDNIRNTSGRPRGHEVVYGSSLRYGTETPPLTHHGGGTSWENHADHALIHRALRVINRYDSSAVITVTGYTDDSGSVSYNESLAMRRAESVKNHIFGSSPAVRTVQGTVSGGGTTDVNKRKATITLDADYIVFIDGNITEDATPEKSSSGPNKFIHLQTTPVASGFHILNASYGNIALEYTQDSSFEQILTYVGEQLEHYSSETRESRHYFLHNESIMKFHLFSMDSEDISIDYSREESLDTNETEDTFMSGKTMNSSSMAQETFKDVSKDNTFALGANVDFRMAKQFEMSMEGNASMSARLVAVPAPESFLNFVQNTFVTTDSDNE</sequence>
<keyword evidence="2" id="KW-0472">Membrane</keyword>
<dbReference type="InterPro" id="IPR006665">
    <property type="entry name" value="OmpA-like"/>
</dbReference>
<dbReference type="EMBL" id="BAAAFH010000011">
    <property type="protein sequence ID" value="GAA0875681.1"/>
    <property type="molecule type" value="Genomic_DNA"/>
</dbReference>
<dbReference type="Gene3D" id="3.30.1330.60">
    <property type="entry name" value="OmpA-like domain"/>
    <property type="match status" value="1"/>
</dbReference>
<evidence type="ECO:0000256" key="2">
    <source>
        <dbReference type="ARBA" id="ARBA00023136"/>
    </source>
</evidence>
<evidence type="ECO:0000259" key="3">
    <source>
        <dbReference type="Pfam" id="PF00691"/>
    </source>
</evidence>
<evidence type="ECO:0000313" key="4">
    <source>
        <dbReference type="EMBL" id="GAA0875681.1"/>
    </source>
</evidence>